<dbReference type="Proteomes" id="UP001628179">
    <property type="component" value="Unassembled WGS sequence"/>
</dbReference>
<dbReference type="GeneID" id="98177937"/>
<name>A0ABQ0GGW7_9PEZI</name>
<accession>A0ABQ0GGW7</accession>
<keyword evidence="2" id="KW-1185">Reference proteome</keyword>
<protein>
    <submittedName>
        <fullName evidence="1">Uncharacterized protein</fullName>
    </submittedName>
</protein>
<dbReference type="EMBL" id="BAAFSV010000004">
    <property type="protein sequence ID" value="GAB1316984.1"/>
    <property type="molecule type" value="Genomic_DNA"/>
</dbReference>
<dbReference type="RefSeq" id="XP_070918715.1">
    <property type="nucleotide sequence ID" value="XM_071062614.1"/>
</dbReference>
<evidence type="ECO:0000313" key="1">
    <source>
        <dbReference type="EMBL" id="GAB1316984.1"/>
    </source>
</evidence>
<gene>
    <name evidence="1" type="ORF">MFIFM68171_07194</name>
</gene>
<organism evidence="1 2">
    <name type="scientific">Madurella fahalii</name>
    <dbReference type="NCBI Taxonomy" id="1157608"/>
    <lineage>
        <taxon>Eukaryota</taxon>
        <taxon>Fungi</taxon>
        <taxon>Dikarya</taxon>
        <taxon>Ascomycota</taxon>
        <taxon>Pezizomycotina</taxon>
        <taxon>Sordariomycetes</taxon>
        <taxon>Sordariomycetidae</taxon>
        <taxon>Sordariales</taxon>
        <taxon>Sordariales incertae sedis</taxon>
        <taxon>Madurella</taxon>
    </lineage>
</organism>
<comment type="caution">
    <text evidence="1">The sequence shown here is derived from an EMBL/GenBank/DDBJ whole genome shotgun (WGS) entry which is preliminary data.</text>
</comment>
<sequence>MATTSYLLSQLTPDPSCGIGTALWAVSKTCYMSASYPTPVVEINPPWMSCTAVQAGEPYDKLNNACYGGLGRTRIGDDYIPIFYSACPVGYTAASSYTHPAFYRTFTISSGTETTTRAEATDVVATHFFCCPSASGFHYEYLTTEEPEITTVHDGTTFSGRAYLMQRCRATRVAALSGQTVTLTPYSDTLGWERRRRQEETGAQQDPGPLITEAWDDAKNVYAADEYYDVTVFADGHSCYTNCSDYWLSSYTSPVNPQTTITTAPATITEDAGGGGTASAGLSRVGEGAAAPTSTVTSGVHRVGLGAGWARAGALLASAAVAASLVI</sequence>
<evidence type="ECO:0000313" key="2">
    <source>
        <dbReference type="Proteomes" id="UP001628179"/>
    </source>
</evidence>
<proteinExistence type="predicted"/>
<reference evidence="1 2" key="1">
    <citation type="submission" date="2024-09" db="EMBL/GenBank/DDBJ databases">
        <title>Itraconazole resistance in Madurella fahalii resulting from another homologue of gene encoding cytochrome P450 14-alpha sterol demethylase (CYP51).</title>
        <authorList>
            <person name="Yoshioka I."/>
            <person name="Fahal A.H."/>
            <person name="Kaneko S."/>
            <person name="Yaguchi T."/>
        </authorList>
    </citation>
    <scope>NUCLEOTIDE SEQUENCE [LARGE SCALE GENOMIC DNA]</scope>
    <source>
        <strain evidence="1 2">IFM 68171</strain>
    </source>
</reference>